<dbReference type="PANTHER" id="PTHR24421:SF63">
    <property type="entry name" value="SENSOR HISTIDINE KINASE DESK"/>
    <property type="match status" value="1"/>
</dbReference>
<dbReference type="Pfam" id="PF07730">
    <property type="entry name" value="HisKA_3"/>
    <property type="match status" value="1"/>
</dbReference>
<evidence type="ECO:0000256" key="2">
    <source>
        <dbReference type="ARBA" id="ARBA00012438"/>
    </source>
</evidence>
<dbReference type="EC" id="2.7.13.3" evidence="2"/>
<dbReference type="OrthoDB" id="9797605at2"/>
<dbReference type="EMBL" id="LDJR01000028">
    <property type="protein sequence ID" value="OAK74029.1"/>
    <property type="molecule type" value="Genomic_DNA"/>
</dbReference>
<dbReference type="GO" id="GO:0000155">
    <property type="term" value="F:phosphorelay sensor kinase activity"/>
    <property type="evidence" value="ECO:0007669"/>
    <property type="project" value="InterPro"/>
</dbReference>
<dbReference type="GO" id="GO:0016020">
    <property type="term" value="C:membrane"/>
    <property type="evidence" value="ECO:0007669"/>
    <property type="project" value="InterPro"/>
</dbReference>
<sequence>MRKFHLFPPKFGFFPYVFLIYLLMPIFYVSYEKGWKLFFGYALIFLFLISYRQLFCYPPVKVYVSWLTIQLAIIVVLSLWYGPYNLFLGFFPANFIGWFEQKALFKRALLTFSSVLLGTLLLLFIQGAYIETLTFLPFIAVMLVSPFGIRSMNKRMELEKKLDQANEKIKELVKREERVRIARDLHDTLGHTLSLITLQSQLVQRLVKKQPDRAIEEASEMEATSRSALRQVRELVGEMRAMTIAEELIHMEKILKAAGIGFLQKGGNEFAHLPPLVQNIIAMCLREAGTNIAKHSKAENCVVHFQQEKGFFLIEIRDDGIGIPENLNVGNGLRGMEERLSLLDGQVEFRTDKGMILSITVPLIVKQEEMTL</sequence>
<feature type="transmembrane region" description="Helical" evidence="7">
    <location>
        <begin position="108"/>
        <end position="129"/>
    </location>
</feature>
<feature type="domain" description="Signal transduction histidine kinase subgroup 3 dimerisation and phosphoacceptor" evidence="9">
    <location>
        <begin position="177"/>
        <end position="241"/>
    </location>
</feature>
<feature type="transmembrane region" description="Helical" evidence="7">
    <location>
        <begin position="12"/>
        <end position="31"/>
    </location>
</feature>
<gene>
    <name evidence="11" type="ORF">ABB05_06360</name>
</gene>
<evidence type="ECO:0000256" key="3">
    <source>
        <dbReference type="ARBA" id="ARBA00022679"/>
    </source>
</evidence>
<feature type="transmembrane region" description="Helical" evidence="7">
    <location>
        <begin position="67"/>
        <end position="87"/>
    </location>
</feature>
<organism evidence="11 12">
    <name type="scientific">Lederbergia galactosidilytica</name>
    <dbReference type="NCBI Taxonomy" id="217031"/>
    <lineage>
        <taxon>Bacteria</taxon>
        <taxon>Bacillati</taxon>
        <taxon>Bacillota</taxon>
        <taxon>Bacilli</taxon>
        <taxon>Bacillales</taxon>
        <taxon>Bacillaceae</taxon>
        <taxon>Lederbergia</taxon>
    </lineage>
</organism>
<dbReference type="InterPro" id="IPR056374">
    <property type="entry name" value="DesK/YvfT_N"/>
</dbReference>
<dbReference type="AlphaFoldDB" id="A0A178A2I3"/>
<evidence type="ECO:0000313" key="11">
    <source>
        <dbReference type="EMBL" id="OAK74029.1"/>
    </source>
</evidence>
<dbReference type="InterPro" id="IPR050482">
    <property type="entry name" value="Sensor_HK_TwoCompSys"/>
</dbReference>
<evidence type="ECO:0000256" key="1">
    <source>
        <dbReference type="ARBA" id="ARBA00000085"/>
    </source>
</evidence>
<dbReference type="GO" id="GO:0046983">
    <property type="term" value="F:protein dimerization activity"/>
    <property type="evidence" value="ECO:0007669"/>
    <property type="project" value="InterPro"/>
</dbReference>
<dbReference type="PANTHER" id="PTHR24421">
    <property type="entry name" value="NITRATE/NITRITE SENSOR PROTEIN NARX-RELATED"/>
    <property type="match status" value="1"/>
</dbReference>
<feature type="coiled-coil region" evidence="6">
    <location>
        <begin position="155"/>
        <end position="182"/>
    </location>
</feature>
<evidence type="ECO:0000256" key="6">
    <source>
        <dbReference type="SAM" id="Coils"/>
    </source>
</evidence>
<keyword evidence="7" id="KW-0812">Transmembrane</keyword>
<dbReference type="SUPFAM" id="SSF55874">
    <property type="entry name" value="ATPase domain of HSP90 chaperone/DNA topoisomerase II/histidine kinase"/>
    <property type="match status" value="1"/>
</dbReference>
<feature type="domain" description="DesK/YvfT N-terminal" evidence="10">
    <location>
        <begin position="3"/>
        <end position="145"/>
    </location>
</feature>
<dbReference type="Pfam" id="PF02518">
    <property type="entry name" value="HATPase_c"/>
    <property type="match status" value="1"/>
</dbReference>
<accession>A0A178A2I3</accession>
<evidence type="ECO:0000256" key="5">
    <source>
        <dbReference type="ARBA" id="ARBA00023012"/>
    </source>
</evidence>
<keyword evidence="3" id="KW-0808">Transferase</keyword>
<dbReference type="Pfam" id="PF23540">
    <property type="entry name" value="DesK_N"/>
    <property type="match status" value="1"/>
</dbReference>
<dbReference type="STRING" id="217031.ABB05_06360"/>
<evidence type="ECO:0000256" key="4">
    <source>
        <dbReference type="ARBA" id="ARBA00022777"/>
    </source>
</evidence>
<dbReference type="CDD" id="cd16917">
    <property type="entry name" value="HATPase_UhpB-NarQ-NarX-like"/>
    <property type="match status" value="1"/>
</dbReference>
<dbReference type="Gene3D" id="1.20.5.1930">
    <property type="match status" value="1"/>
</dbReference>
<keyword evidence="6" id="KW-0175">Coiled coil</keyword>
<evidence type="ECO:0000259" key="9">
    <source>
        <dbReference type="Pfam" id="PF07730"/>
    </source>
</evidence>
<dbReference type="InterPro" id="IPR003594">
    <property type="entry name" value="HATPase_dom"/>
</dbReference>
<dbReference type="InterPro" id="IPR011712">
    <property type="entry name" value="Sig_transdc_His_kin_sub3_dim/P"/>
</dbReference>
<keyword evidence="7" id="KW-1133">Transmembrane helix</keyword>
<keyword evidence="5" id="KW-0902">Two-component regulatory system</keyword>
<evidence type="ECO:0000259" key="8">
    <source>
        <dbReference type="Pfam" id="PF02518"/>
    </source>
</evidence>
<name>A0A178A2I3_9BACI</name>
<feature type="transmembrane region" description="Helical" evidence="7">
    <location>
        <begin position="135"/>
        <end position="152"/>
    </location>
</feature>
<reference evidence="11 12" key="1">
    <citation type="submission" date="2015-05" db="EMBL/GenBank/DDBJ databases">
        <title>Comparison of genome.</title>
        <authorList>
            <person name="Zheng Z."/>
            <person name="Sun M."/>
        </authorList>
    </citation>
    <scope>NUCLEOTIDE SEQUENCE [LARGE SCALE GENOMIC DNA]</scope>
    <source>
        <strain evidence="11 12">G25-74</strain>
    </source>
</reference>
<comment type="caution">
    <text evidence="11">The sequence shown here is derived from an EMBL/GenBank/DDBJ whole genome shotgun (WGS) entry which is preliminary data.</text>
</comment>
<keyword evidence="12" id="KW-1185">Reference proteome</keyword>
<proteinExistence type="predicted"/>
<evidence type="ECO:0000256" key="7">
    <source>
        <dbReference type="SAM" id="Phobius"/>
    </source>
</evidence>
<feature type="domain" description="Histidine kinase/HSP90-like ATPase" evidence="8">
    <location>
        <begin position="281"/>
        <end position="363"/>
    </location>
</feature>
<dbReference type="PATRIC" id="fig|217031.6.peg.1377"/>
<evidence type="ECO:0000313" key="12">
    <source>
        <dbReference type="Proteomes" id="UP000077881"/>
    </source>
</evidence>
<feature type="transmembrane region" description="Helical" evidence="7">
    <location>
        <begin position="38"/>
        <end position="55"/>
    </location>
</feature>
<dbReference type="InterPro" id="IPR036890">
    <property type="entry name" value="HATPase_C_sf"/>
</dbReference>
<comment type="catalytic activity">
    <reaction evidence="1">
        <text>ATP + protein L-histidine = ADP + protein N-phospho-L-histidine.</text>
        <dbReference type="EC" id="2.7.13.3"/>
    </reaction>
</comment>
<keyword evidence="4 11" id="KW-0418">Kinase</keyword>
<dbReference type="Gene3D" id="3.30.565.10">
    <property type="entry name" value="Histidine kinase-like ATPase, C-terminal domain"/>
    <property type="match status" value="1"/>
</dbReference>
<dbReference type="RefSeq" id="WP_057981910.1">
    <property type="nucleotide sequence ID" value="NZ_JAGGKH010000003.1"/>
</dbReference>
<protein>
    <recommendedName>
        <fullName evidence="2">histidine kinase</fullName>
        <ecNumber evidence="2">2.7.13.3</ecNumber>
    </recommendedName>
</protein>
<dbReference type="Proteomes" id="UP000077881">
    <property type="component" value="Unassembled WGS sequence"/>
</dbReference>
<evidence type="ECO:0000259" key="10">
    <source>
        <dbReference type="Pfam" id="PF23540"/>
    </source>
</evidence>
<keyword evidence="7" id="KW-0472">Membrane</keyword>